<keyword evidence="2" id="KW-1185">Reference proteome</keyword>
<feature type="non-terminal residue" evidence="1">
    <location>
        <position position="151"/>
    </location>
</feature>
<evidence type="ECO:0000313" key="2">
    <source>
        <dbReference type="Proteomes" id="UP000554482"/>
    </source>
</evidence>
<dbReference type="EMBL" id="JABWDY010044828">
    <property type="protein sequence ID" value="KAF5174875.1"/>
    <property type="molecule type" value="Genomic_DNA"/>
</dbReference>
<protein>
    <submittedName>
        <fullName evidence="1">Uncharacterized protein</fullName>
    </submittedName>
</protein>
<reference evidence="1 2" key="1">
    <citation type="submission" date="2020-06" db="EMBL/GenBank/DDBJ databases">
        <title>Transcriptomic and genomic resources for Thalictrum thalictroides and T. hernandezii: Facilitating candidate gene discovery in an emerging model plant lineage.</title>
        <authorList>
            <person name="Arias T."/>
            <person name="Riano-Pachon D.M."/>
            <person name="Di Stilio V.S."/>
        </authorList>
    </citation>
    <scope>NUCLEOTIDE SEQUENCE [LARGE SCALE GENOMIC DNA]</scope>
    <source>
        <strain evidence="2">cv. WT478/WT964</strain>
        <tissue evidence="1">Leaves</tissue>
    </source>
</reference>
<name>A0A7J6URJ8_THATH</name>
<evidence type="ECO:0000313" key="1">
    <source>
        <dbReference type="EMBL" id="KAF5174875.1"/>
    </source>
</evidence>
<dbReference type="AlphaFoldDB" id="A0A7J6URJ8"/>
<dbReference type="Proteomes" id="UP000554482">
    <property type="component" value="Unassembled WGS sequence"/>
</dbReference>
<gene>
    <name evidence="1" type="ORF">FRX31_035537</name>
</gene>
<sequence>MGETVSRMVDLFEPAILSTHQREWRRGEERNLTLARKDMVNEGGDGRVLFRVDKRDLQTNITVIGRETILNANKWLKAVIIEMKDGRKEWTEIKRELNIRFGRSECKILEDGKLLLFLATEEETKELVRVGELIIRGVALSVLKRKNRRDV</sequence>
<organism evidence="1 2">
    <name type="scientific">Thalictrum thalictroides</name>
    <name type="common">Rue-anemone</name>
    <name type="synonym">Anemone thalictroides</name>
    <dbReference type="NCBI Taxonomy" id="46969"/>
    <lineage>
        <taxon>Eukaryota</taxon>
        <taxon>Viridiplantae</taxon>
        <taxon>Streptophyta</taxon>
        <taxon>Embryophyta</taxon>
        <taxon>Tracheophyta</taxon>
        <taxon>Spermatophyta</taxon>
        <taxon>Magnoliopsida</taxon>
        <taxon>Ranunculales</taxon>
        <taxon>Ranunculaceae</taxon>
        <taxon>Thalictroideae</taxon>
        <taxon>Thalictrum</taxon>
    </lineage>
</organism>
<comment type="caution">
    <text evidence="1">The sequence shown here is derived from an EMBL/GenBank/DDBJ whole genome shotgun (WGS) entry which is preliminary data.</text>
</comment>
<proteinExistence type="predicted"/>
<accession>A0A7J6URJ8</accession>